<dbReference type="Pfam" id="PF00335">
    <property type="entry name" value="Tetraspanin"/>
    <property type="match status" value="1"/>
</dbReference>
<dbReference type="Proteomes" id="UP000653305">
    <property type="component" value="Unassembled WGS sequence"/>
</dbReference>
<dbReference type="GO" id="GO:0009734">
    <property type="term" value="P:auxin-activated signaling pathway"/>
    <property type="evidence" value="ECO:0007669"/>
    <property type="project" value="InterPro"/>
</dbReference>
<comment type="similarity">
    <text evidence="2">Belongs to the tetraspanin (TM4SF) family.</text>
</comment>
<accession>A0A830BIA0</accession>
<gene>
    <name evidence="7" type="ORF">PHJA_000658700</name>
</gene>
<evidence type="ECO:0000313" key="8">
    <source>
        <dbReference type="Proteomes" id="UP000653305"/>
    </source>
</evidence>
<comment type="subcellular location">
    <subcellularLocation>
        <location evidence="1">Membrane</location>
        <topology evidence="1">Multi-pass membrane protein</topology>
    </subcellularLocation>
</comment>
<dbReference type="PANTHER" id="PTHR32191">
    <property type="entry name" value="TETRASPANIN-8-RELATED"/>
    <property type="match status" value="1"/>
</dbReference>
<organism evidence="7 8">
    <name type="scientific">Phtheirospermum japonicum</name>
    <dbReference type="NCBI Taxonomy" id="374723"/>
    <lineage>
        <taxon>Eukaryota</taxon>
        <taxon>Viridiplantae</taxon>
        <taxon>Streptophyta</taxon>
        <taxon>Embryophyta</taxon>
        <taxon>Tracheophyta</taxon>
        <taxon>Spermatophyta</taxon>
        <taxon>Magnoliopsida</taxon>
        <taxon>eudicotyledons</taxon>
        <taxon>Gunneridae</taxon>
        <taxon>Pentapetalae</taxon>
        <taxon>asterids</taxon>
        <taxon>lamiids</taxon>
        <taxon>Lamiales</taxon>
        <taxon>Orobanchaceae</taxon>
        <taxon>Orobanchaceae incertae sedis</taxon>
        <taxon>Phtheirospermum</taxon>
    </lineage>
</organism>
<dbReference type="InterPro" id="IPR044991">
    <property type="entry name" value="TET_plant"/>
</dbReference>
<feature type="transmembrane region" description="Helical" evidence="6">
    <location>
        <begin position="44"/>
        <end position="66"/>
    </location>
</feature>
<evidence type="ECO:0000256" key="1">
    <source>
        <dbReference type="ARBA" id="ARBA00004141"/>
    </source>
</evidence>
<dbReference type="OrthoDB" id="2014092at2759"/>
<sequence>MSSGTGTSTFIIRWVNFLTILLAIGVIGFGVWMSSHHDNCRKSLTMPVIGLGAVIFVVSIIGFLGALKNNSILLWMSVTAVSYLALHHTGGYFGLHGVSLSPTIICTRFIVTNNGSGHNVTGLRYKEYQLHDYSSWFLKQLNNSHNWEHLKSCLVKSDDCNSLAKKYKTLKQLKLAKLSPIEAGCCRPPSECGYPAVNASFYDLSFHPISSNKDCRLYKNSKAIKCYNCDSCNQWFTLSDVVLDEMLPGATPKCERIQVRAFFSRILPLSVSSHFISWQFHHILVCKDACFANLGEIHLYTAKTVTKL</sequence>
<dbReference type="InterPro" id="IPR018499">
    <property type="entry name" value="Tetraspanin/Peripherin"/>
</dbReference>
<name>A0A830BIA0_9LAMI</name>
<dbReference type="AlphaFoldDB" id="A0A830BIA0"/>
<keyword evidence="3 6" id="KW-0812">Transmembrane</keyword>
<protein>
    <submittedName>
        <fullName evidence="7">Tetraspanin-10</fullName>
    </submittedName>
</protein>
<keyword evidence="4 6" id="KW-1133">Transmembrane helix</keyword>
<dbReference type="PRINTS" id="PR00259">
    <property type="entry name" value="TMFOUR"/>
</dbReference>
<comment type="caution">
    <text evidence="7">The sequence shown here is derived from an EMBL/GenBank/DDBJ whole genome shotgun (WGS) entry which is preliminary data.</text>
</comment>
<evidence type="ECO:0000313" key="7">
    <source>
        <dbReference type="EMBL" id="GFP85149.1"/>
    </source>
</evidence>
<reference evidence="7" key="1">
    <citation type="submission" date="2020-07" db="EMBL/GenBank/DDBJ databases">
        <title>Ethylene signaling mediates host invasion by parasitic plants.</title>
        <authorList>
            <person name="Yoshida S."/>
        </authorList>
    </citation>
    <scope>NUCLEOTIDE SEQUENCE</scope>
    <source>
        <strain evidence="7">Okayama</strain>
    </source>
</reference>
<evidence type="ECO:0000256" key="5">
    <source>
        <dbReference type="ARBA" id="ARBA00023136"/>
    </source>
</evidence>
<dbReference type="EMBL" id="BMAC01000100">
    <property type="protein sequence ID" value="GFP85149.1"/>
    <property type="molecule type" value="Genomic_DNA"/>
</dbReference>
<proteinExistence type="inferred from homology"/>
<feature type="transmembrane region" description="Helical" evidence="6">
    <location>
        <begin position="12"/>
        <end position="32"/>
    </location>
</feature>
<evidence type="ECO:0000256" key="2">
    <source>
        <dbReference type="ARBA" id="ARBA00006840"/>
    </source>
</evidence>
<evidence type="ECO:0000256" key="4">
    <source>
        <dbReference type="ARBA" id="ARBA00022989"/>
    </source>
</evidence>
<keyword evidence="5 6" id="KW-0472">Membrane</keyword>
<evidence type="ECO:0000256" key="3">
    <source>
        <dbReference type="ARBA" id="ARBA00022692"/>
    </source>
</evidence>
<dbReference type="GO" id="GO:0016020">
    <property type="term" value="C:membrane"/>
    <property type="evidence" value="ECO:0007669"/>
    <property type="project" value="UniProtKB-SubCell"/>
</dbReference>
<keyword evidence="8" id="KW-1185">Reference proteome</keyword>
<evidence type="ECO:0000256" key="6">
    <source>
        <dbReference type="SAM" id="Phobius"/>
    </source>
</evidence>